<proteinExistence type="predicted"/>
<dbReference type="EMBL" id="CASHSV030000206">
    <property type="protein sequence ID" value="CAJ2655134.1"/>
    <property type="molecule type" value="Genomic_DNA"/>
</dbReference>
<accession>A0ACB0KFM4</accession>
<name>A0ACB0KFM4_TRIPR</name>
<sequence length="403" mass="45068">MSEASSSSSINGGQATLQNKGYQNDTLNPYFMHPNENPGNVLVTPLLSGPNYHTWSRAMMVALRSKHKLHFINGALPRPLDEDRDSIAWDRCNTMIMSWISNSVDPEISQSILWMDTASEIWKELKDRFYQGDVFRISDIQEEIYTLKQGECTISAYYTKMKKLWQELDNFRPIPANSCTDNCPAMDKMRAYRDSDQVIRFLKGLNDQYSAVRSQIMLMEPLPNNGKVYSLLVQQERQSLIVCDESKLLAASGYSNNGYPNSTAQSNPGRGFNAPRGRGGRGGKPSYGRGRGKGNRICTYCGLTNHVVDQCFQKYGFPPHMQQGGAANNCYNNDTEEDSKSNACDEDSGALDTSKLNLTPDQHKALLALLQNSSNMQSHSVNHVITQPSSSTGHTIQEDDWCS</sequence>
<evidence type="ECO:0000313" key="1">
    <source>
        <dbReference type="EMBL" id="CAJ2655134.1"/>
    </source>
</evidence>
<organism evidence="1 2">
    <name type="scientific">Trifolium pratense</name>
    <name type="common">Red clover</name>
    <dbReference type="NCBI Taxonomy" id="57577"/>
    <lineage>
        <taxon>Eukaryota</taxon>
        <taxon>Viridiplantae</taxon>
        <taxon>Streptophyta</taxon>
        <taxon>Embryophyta</taxon>
        <taxon>Tracheophyta</taxon>
        <taxon>Spermatophyta</taxon>
        <taxon>Magnoliopsida</taxon>
        <taxon>eudicotyledons</taxon>
        <taxon>Gunneridae</taxon>
        <taxon>Pentapetalae</taxon>
        <taxon>rosids</taxon>
        <taxon>fabids</taxon>
        <taxon>Fabales</taxon>
        <taxon>Fabaceae</taxon>
        <taxon>Papilionoideae</taxon>
        <taxon>50 kb inversion clade</taxon>
        <taxon>NPAAA clade</taxon>
        <taxon>Hologalegina</taxon>
        <taxon>IRL clade</taxon>
        <taxon>Trifolieae</taxon>
        <taxon>Trifolium</taxon>
    </lineage>
</organism>
<comment type="caution">
    <text evidence="1">The sequence shown here is derived from an EMBL/GenBank/DDBJ whole genome shotgun (WGS) entry which is preliminary data.</text>
</comment>
<protein>
    <submittedName>
        <fullName evidence="1">Uncharacterized protein</fullName>
    </submittedName>
</protein>
<gene>
    <name evidence="1" type="ORF">MILVUS5_LOCUS22134</name>
</gene>
<reference evidence="1" key="1">
    <citation type="submission" date="2023-10" db="EMBL/GenBank/DDBJ databases">
        <authorList>
            <person name="Rodriguez Cubillos JULIANA M."/>
            <person name="De Vega J."/>
        </authorList>
    </citation>
    <scope>NUCLEOTIDE SEQUENCE</scope>
</reference>
<dbReference type="Proteomes" id="UP001177021">
    <property type="component" value="Unassembled WGS sequence"/>
</dbReference>
<evidence type="ECO:0000313" key="2">
    <source>
        <dbReference type="Proteomes" id="UP001177021"/>
    </source>
</evidence>
<keyword evidence="2" id="KW-1185">Reference proteome</keyword>